<keyword evidence="2" id="KW-1185">Reference proteome</keyword>
<evidence type="ECO:0000313" key="2">
    <source>
        <dbReference type="Proteomes" id="UP000694544"/>
    </source>
</evidence>
<sequence length="74" mass="8871">REDKEKREPSYTVGVNWYSQYGETVWRFLKKLKIEQPYDPAIPLLESQKTNLWLPGNKRGRDKLGDWIDIYTVL</sequence>
<organism evidence="1 2">
    <name type="scientific">Moschus moschiferus</name>
    <name type="common">Siberian musk deer</name>
    <name type="synonym">Moschus sibiricus</name>
    <dbReference type="NCBI Taxonomy" id="68415"/>
    <lineage>
        <taxon>Eukaryota</taxon>
        <taxon>Metazoa</taxon>
        <taxon>Chordata</taxon>
        <taxon>Craniata</taxon>
        <taxon>Vertebrata</taxon>
        <taxon>Euteleostomi</taxon>
        <taxon>Mammalia</taxon>
        <taxon>Eutheria</taxon>
        <taxon>Laurasiatheria</taxon>
        <taxon>Artiodactyla</taxon>
        <taxon>Ruminantia</taxon>
        <taxon>Pecora</taxon>
        <taxon>Moschidae</taxon>
        <taxon>Moschus</taxon>
    </lineage>
</organism>
<reference evidence="1" key="2">
    <citation type="submission" date="2025-09" db="UniProtKB">
        <authorList>
            <consortium name="Ensembl"/>
        </authorList>
    </citation>
    <scope>IDENTIFICATION</scope>
</reference>
<evidence type="ECO:0000313" key="1">
    <source>
        <dbReference type="Ensembl" id="ENSMMSP00000011549.1"/>
    </source>
</evidence>
<name>A0A8C6D5V8_MOSMO</name>
<reference evidence="1" key="1">
    <citation type="submission" date="2025-08" db="UniProtKB">
        <authorList>
            <consortium name="Ensembl"/>
        </authorList>
    </citation>
    <scope>IDENTIFICATION</scope>
</reference>
<protein>
    <submittedName>
        <fullName evidence="1">Uncharacterized protein</fullName>
    </submittedName>
</protein>
<proteinExistence type="predicted"/>
<dbReference type="GeneTree" id="ENSGT01140000283656"/>
<accession>A0A8C6D5V8</accession>
<dbReference type="AlphaFoldDB" id="A0A8C6D5V8"/>
<dbReference type="Proteomes" id="UP000694544">
    <property type="component" value="Unplaced"/>
</dbReference>
<dbReference type="Ensembl" id="ENSMMST00000012746.1">
    <property type="protein sequence ID" value="ENSMMSP00000011549.1"/>
    <property type="gene ID" value="ENSMMSG00000008856.1"/>
</dbReference>